<reference evidence="2 3" key="1">
    <citation type="journal article" date="2023" name="G3 (Bethesda)">
        <title>A chromosome-level genome assembly of Zasmidium syzygii isolated from banana leaves.</title>
        <authorList>
            <person name="van Westerhoven A.C."/>
            <person name="Mehrabi R."/>
            <person name="Talebi R."/>
            <person name="Steentjes M.B.F."/>
            <person name="Corcolon B."/>
            <person name="Chong P.A."/>
            <person name="Kema G.H.J."/>
            <person name="Seidl M.F."/>
        </authorList>
    </citation>
    <scope>NUCLEOTIDE SEQUENCE [LARGE SCALE GENOMIC DNA]</scope>
    <source>
        <strain evidence="2 3">P124</strain>
    </source>
</reference>
<dbReference type="Gene3D" id="2.40.400.10">
    <property type="entry name" value="Acetoacetate decarboxylase-like"/>
    <property type="match status" value="1"/>
</dbReference>
<feature type="region of interest" description="Disordered" evidence="1">
    <location>
        <begin position="464"/>
        <end position="499"/>
    </location>
</feature>
<dbReference type="InterPro" id="IPR010451">
    <property type="entry name" value="Acetoacetate_decarboxylase"/>
</dbReference>
<evidence type="ECO:0000256" key="1">
    <source>
        <dbReference type="SAM" id="MobiDB-lite"/>
    </source>
</evidence>
<sequence>MSSSAPTHRLASKIQQYFEESKSGAASPTKLRMPDDMSRYSAQPDLSSHSSEVISIFVALFRKHIPQTLSMFNDLLDCQAKQPSVHYVFAIAALGGLFSNVQGSAQVAKFIYNDARRICLAAFNTRDNKANETSEDKLEMIKTLIALELYGLCSGDKRSYELAEAFQGNLTSAVEEYSMACLQTPFSSEADKQTARLLEALYIIDCYRVIIMNRSPALVWRSVARIGLEQQSGGLVAQVASRVADLANGTGECETMDLASLCSLASHLWPVTRARLNAYREDNMRVDSICQTKADFVEEACQRWMLNRSRSTQEGQAELLCTCSHMMVIMLHANLTILQLFAQSAPGSSVRDTEKGGVAKEVYAWVQSYHYEAAAWYAEKLVDTVEIALGRSQAQQLQFEAPHVPYAIYYASLVLWCKSFKAQTSTACSESRAPLVRGERLLSLHRMHVAQLLARILNELPKDTKTTSDASGGHDSYGNKSGRRWRMPLSFGPSPGPRQSLHGRRLVSDLSTFSTKTVRFKTSRSYLEKFLPTPAFSFTTQDPVAQASYVVTTLDKMEWLGGHGYNYWALYLHDVQYTRQDGTVLKGDFLAAMFEDLTDPIITGREELGFPKLYSEISCAKNPTDWKMESSWRGATYLKITLEDLEEVQAPAAEVHDGALAYKYVPATGNPGVADVEYAVCCPVTLGKHVQRYRSTTKARIEVDVGSERTLPTLHHIVRVLADLPVYEIVLGSAVDGVGVDDLSSVYRVE</sequence>
<name>A0ABR0EMT7_ZASCE</name>
<accession>A0ABR0EMT7</accession>
<dbReference type="Proteomes" id="UP001305779">
    <property type="component" value="Unassembled WGS sequence"/>
</dbReference>
<dbReference type="InterPro" id="IPR023375">
    <property type="entry name" value="ADC_dom_sf"/>
</dbReference>
<dbReference type="EMBL" id="JAXOVC010000004">
    <property type="protein sequence ID" value="KAK4502775.1"/>
    <property type="molecule type" value="Genomic_DNA"/>
</dbReference>
<evidence type="ECO:0000313" key="2">
    <source>
        <dbReference type="EMBL" id="KAK4502775.1"/>
    </source>
</evidence>
<dbReference type="SUPFAM" id="SSF160104">
    <property type="entry name" value="Acetoacetate decarboxylase-like"/>
    <property type="match status" value="1"/>
</dbReference>
<proteinExistence type="predicted"/>
<organism evidence="2 3">
    <name type="scientific">Zasmidium cellare</name>
    <name type="common">Wine cellar mold</name>
    <name type="synonym">Racodium cellare</name>
    <dbReference type="NCBI Taxonomy" id="395010"/>
    <lineage>
        <taxon>Eukaryota</taxon>
        <taxon>Fungi</taxon>
        <taxon>Dikarya</taxon>
        <taxon>Ascomycota</taxon>
        <taxon>Pezizomycotina</taxon>
        <taxon>Dothideomycetes</taxon>
        <taxon>Dothideomycetidae</taxon>
        <taxon>Mycosphaerellales</taxon>
        <taxon>Mycosphaerellaceae</taxon>
        <taxon>Zasmidium</taxon>
    </lineage>
</organism>
<evidence type="ECO:0000313" key="3">
    <source>
        <dbReference type="Proteomes" id="UP001305779"/>
    </source>
</evidence>
<keyword evidence="3" id="KW-1185">Reference proteome</keyword>
<comment type="caution">
    <text evidence="2">The sequence shown here is derived from an EMBL/GenBank/DDBJ whole genome shotgun (WGS) entry which is preliminary data.</text>
</comment>
<protein>
    <submittedName>
        <fullName evidence="2">Uncharacterized protein</fullName>
    </submittedName>
</protein>
<dbReference type="Pfam" id="PF06314">
    <property type="entry name" value="ADC"/>
    <property type="match status" value="1"/>
</dbReference>
<gene>
    <name evidence="2" type="ORF">PRZ48_006201</name>
</gene>